<dbReference type="RefSeq" id="WP_157058328.1">
    <property type="nucleotide sequence ID" value="NZ_CP012669.1"/>
</dbReference>
<protein>
    <submittedName>
        <fullName evidence="1">Uncharacterized protein</fullName>
    </submittedName>
</protein>
<keyword evidence="2" id="KW-1185">Reference proteome</keyword>
<dbReference type="OrthoDB" id="7508780at2"/>
<evidence type="ECO:0000313" key="2">
    <source>
        <dbReference type="Proteomes" id="UP000057938"/>
    </source>
</evidence>
<dbReference type="EMBL" id="CP012669">
    <property type="protein sequence ID" value="ALE17785.1"/>
    <property type="molecule type" value="Genomic_DNA"/>
</dbReference>
<dbReference type="AlphaFoldDB" id="A0A0M4MA24"/>
<evidence type="ECO:0000313" key="1">
    <source>
        <dbReference type="EMBL" id="ALE17785.1"/>
    </source>
</evidence>
<accession>A0A0M4MA24</accession>
<gene>
    <name evidence="1" type="ORF">AMC99_02512</name>
</gene>
<dbReference type="Proteomes" id="UP000057938">
    <property type="component" value="Chromosome"/>
</dbReference>
<name>A0A0M4MA24_9SPHN</name>
<dbReference type="KEGG" id="aep:AMC99_02512"/>
<proteinExistence type="predicted"/>
<organism evidence="1 2">
    <name type="scientific">Altererythrobacter epoxidivorans</name>
    <dbReference type="NCBI Taxonomy" id="361183"/>
    <lineage>
        <taxon>Bacteria</taxon>
        <taxon>Pseudomonadati</taxon>
        <taxon>Pseudomonadota</taxon>
        <taxon>Alphaproteobacteria</taxon>
        <taxon>Sphingomonadales</taxon>
        <taxon>Erythrobacteraceae</taxon>
        <taxon>Altererythrobacter</taxon>
    </lineage>
</organism>
<reference evidence="1 2" key="1">
    <citation type="submission" date="2015-09" db="EMBL/GenBank/DDBJ databases">
        <title>Complete genome sequence of a benzo[a]pyrene-degrading bacterium Altererythrobacter epoxidivorans CGMCC 1.7731T.</title>
        <authorList>
            <person name="Li Z."/>
            <person name="Cheng H."/>
            <person name="Huo Y."/>
            <person name="Xu X."/>
        </authorList>
    </citation>
    <scope>NUCLEOTIDE SEQUENCE [LARGE SCALE GENOMIC DNA]</scope>
    <source>
        <strain evidence="1 2">CGMCC 1.7731</strain>
    </source>
</reference>
<sequence length="227" mass="24404">MFALAALIAAPGTLSAEETLALPTGDMVLTRVLERSLADGKSIIVERQWIVRFDRTETGIAILGRQLSARVDAPPSLRQFAELEERRSTSAMFPILLDVQGRIVSAGRPADGNLRQAAYATATDALASTFKDTAGLADAREGLAHLQKSSESWLTQLPQDLFYPAAQGSHMAKDLALDGGLKGSFTLDYDAKASADGAWLSSAERQVTTAIGGQRKVSREIWTLSRD</sequence>
<dbReference type="STRING" id="361183.AMC99_02512"/>
<dbReference type="PATRIC" id="fig|361183.4.peg.2467"/>